<dbReference type="Pfam" id="PF20428">
    <property type="entry name" value="Sey1_3HB"/>
    <property type="match status" value="1"/>
</dbReference>
<dbReference type="InterPro" id="IPR046758">
    <property type="entry name" value="Sey1/RHD3-like_3HB"/>
</dbReference>
<gene>
    <name evidence="4" type="ORF">CISG_01611</name>
</gene>
<dbReference type="AlphaFoldDB" id="A0A0J8R1I6"/>
<sequence>MAAYFSTIERLYTKARESTLTLIPLLSRFRLQETNATPQLDRWVGYTPSAATPADEEDLVPIGGVDDDGKSLEEEMTMLSETKRQDLTVRFKKAADGVYVEAKRSAIGGMTQIPVYFYILLLALGWNEIIAAYIIYQLNLWGPMVKMAEAASHQAVEEGKKRLRDLLEPSDIGHHGMKYKNGTEQYEMSHVRSGRNATKINERDDDDEVEGEETW</sequence>
<keyword evidence="2" id="KW-1133">Transmembrane helix</keyword>
<evidence type="ECO:0000313" key="5">
    <source>
        <dbReference type="Proteomes" id="UP000054559"/>
    </source>
</evidence>
<feature type="region of interest" description="Disordered" evidence="1">
    <location>
        <begin position="188"/>
        <end position="215"/>
    </location>
</feature>
<keyword evidence="2" id="KW-0812">Transmembrane</keyword>
<evidence type="ECO:0000313" key="4">
    <source>
        <dbReference type="EMBL" id="KMU78571.1"/>
    </source>
</evidence>
<evidence type="ECO:0000256" key="2">
    <source>
        <dbReference type="SAM" id="Phobius"/>
    </source>
</evidence>
<dbReference type="Proteomes" id="UP000054559">
    <property type="component" value="Unassembled WGS sequence"/>
</dbReference>
<reference evidence="5" key="1">
    <citation type="journal article" date="2010" name="Genome Res.">
        <title>Population genomic sequencing of Coccidioides fungi reveals recent hybridization and transposon control.</title>
        <authorList>
            <person name="Neafsey D.E."/>
            <person name="Barker B.M."/>
            <person name="Sharpton T.J."/>
            <person name="Stajich J.E."/>
            <person name="Park D.J."/>
            <person name="Whiston E."/>
            <person name="Hung C.-Y."/>
            <person name="McMahan C."/>
            <person name="White J."/>
            <person name="Sykes S."/>
            <person name="Heiman D."/>
            <person name="Young S."/>
            <person name="Zeng Q."/>
            <person name="Abouelleil A."/>
            <person name="Aftuck L."/>
            <person name="Bessette D."/>
            <person name="Brown A."/>
            <person name="FitzGerald M."/>
            <person name="Lui A."/>
            <person name="Macdonald J.P."/>
            <person name="Priest M."/>
            <person name="Orbach M.J."/>
            <person name="Galgiani J.N."/>
            <person name="Kirkland T.N."/>
            <person name="Cole G.T."/>
            <person name="Birren B.W."/>
            <person name="Henn M.R."/>
            <person name="Taylor J.W."/>
            <person name="Rounsley S.D."/>
        </authorList>
    </citation>
    <scope>NUCLEOTIDE SEQUENCE [LARGE SCALE GENOMIC DNA]</scope>
    <source>
        <strain evidence="5">RMSCC 3703</strain>
    </source>
</reference>
<evidence type="ECO:0000259" key="3">
    <source>
        <dbReference type="Pfam" id="PF20428"/>
    </source>
</evidence>
<organism evidence="4 5">
    <name type="scientific">Coccidioides immitis RMSCC 3703</name>
    <dbReference type="NCBI Taxonomy" id="454286"/>
    <lineage>
        <taxon>Eukaryota</taxon>
        <taxon>Fungi</taxon>
        <taxon>Dikarya</taxon>
        <taxon>Ascomycota</taxon>
        <taxon>Pezizomycotina</taxon>
        <taxon>Eurotiomycetes</taxon>
        <taxon>Eurotiomycetidae</taxon>
        <taxon>Onygenales</taxon>
        <taxon>Onygenaceae</taxon>
        <taxon>Coccidioides</taxon>
    </lineage>
</organism>
<feature type="compositionally biased region" description="Acidic residues" evidence="1">
    <location>
        <begin position="203"/>
        <end position="215"/>
    </location>
</feature>
<keyword evidence="2" id="KW-0472">Membrane</keyword>
<feature type="domain" description="Sey1/RHD3-like three-helix bundle" evidence="3">
    <location>
        <begin position="7"/>
        <end position="154"/>
    </location>
</feature>
<dbReference type="EMBL" id="DS268122">
    <property type="protein sequence ID" value="KMU78571.1"/>
    <property type="molecule type" value="Genomic_DNA"/>
</dbReference>
<protein>
    <submittedName>
        <fullName evidence="4">Sey1</fullName>
    </submittedName>
</protein>
<dbReference type="STRING" id="454286.A0A0J8R1I6"/>
<proteinExistence type="predicted"/>
<evidence type="ECO:0000256" key="1">
    <source>
        <dbReference type="SAM" id="MobiDB-lite"/>
    </source>
</evidence>
<feature type="transmembrane region" description="Helical" evidence="2">
    <location>
        <begin position="115"/>
        <end position="136"/>
    </location>
</feature>
<name>A0A0J8R1I6_COCIT</name>
<accession>A0A0J8R1I6</accession>